<proteinExistence type="predicted"/>
<dbReference type="Proteomes" id="UP000192738">
    <property type="component" value="Unassembled WGS sequence"/>
</dbReference>
<dbReference type="SUPFAM" id="SSF46955">
    <property type="entry name" value="Putative DNA-binding domain"/>
    <property type="match status" value="1"/>
</dbReference>
<feature type="coiled-coil region" evidence="2">
    <location>
        <begin position="81"/>
        <end position="115"/>
    </location>
</feature>
<dbReference type="PANTHER" id="PTHR30204:SF98">
    <property type="entry name" value="HTH-TYPE TRANSCRIPTIONAL REGULATOR ADHR"/>
    <property type="match status" value="1"/>
</dbReference>
<reference evidence="4 5" key="1">
    <citation type="submission" date="2017-04" db="EMBL/GenBank/DDBJ databases">
        <authorList>
            <person name="Afonso C.L."/>
            <person name="Miller P.J."/>
            <person name="Scott M.A."/>
            <person name="Spackman E."/>
            <person name="Goraichik I."/>
            <person name="Dimitrov K.M."/>
            <person name="Suarez D.L."/>
            <person name="Swayne D.E."/>
        </authorList>
    </citation>
    <scope>NUCLEOTIDE SEQUENCE [LARGE SCALE GENOMIC DNA]</scope>
    <source>
        <strain evidence="4 5">DSM 5090</strain>
    </source>
</reference>
<dbReference type="CDD" id="cd01109">
    <property type="entry name" value="HTH_YyaN"/>
    <property type="match status" value="1"/>
</dbReference>
<dbReference type="EMBL" id="FWXI01000003">
    <property type="protein sequence ID" value="SMC45537.1"/>
    <property type="molecule type" value="Genomic_DNA"/>
</dbReference>
<dbReference type="InterPro" id="IPR000551">
    <property type="entry name" value="MerR-type_HTH_dom"/>
</dbReference>
<dbReference type="GO" id="GO:0003677">
    <property type="term" value="F:DNA binding"/>
    <property type="evidence" value="ECO:0007669"/>
    <property type="project" value="UniProtKB-KW"/>
</dbReference>
<dbReference type="Pfam" id="PF13411">
    <property type="entry name" value="MerR_1"/>
    <property type="match status" value="1"/>
</dbReference>
<dbReference type="OrthoDB" id="9811174at2"/>
<evidence type="ECO:0000256" key="1">
    <source>
        <dbReference type="ARBA" id="ARBA00023125"/>
    </source>
</evidence>
<accession>A0A1W1ZAW1</accession>
<gene>
    <name evidence="4" type="ORF">SAMN04488500_103148</name>
</gene>
<dbReference type="InterPro" id="IPR047057">
    <property type="entry name" value="MerR_fam"/>
</dbReference>
<evidence type="ECO:0000313" key="4">
    <source>
        <dbReference type="EMBL" id="SMC45537.1"/>
    </source>
</evidence>
<keyword evidence="5" id="KW-1185">Reference proteome</keyword>
<keyword evidence="1" id="KW-0238">DNA-binding</keyword>
<keyword evidence="2" id="KW-0175">Coiled coil</keyword>
<dbReference type="RefSeq" id="WP_084574494.1">
    <property type="nucleotide sequence ID" value="NZ_CP155572.1"/>
</dbReference>
<feature type="domain" description="HTH merR-type" evidence="3">
    <location>
        <begin position="1"/>
        <end position="69"/>
    </location>
</feature>
<evidence type="ECO:0000259" key="3">
    <source>
        <dbReference type="PROSITE" id="PS50937"/>
    </source>
</evidence>
<dbReference type="Gene3D" id="1.10.1660.10">
    <property type="match status" value="1"/>
</dbReference>
<dbReference type="PROSITE" id="PS50937">
    <property type="entry name" value="HTH_MERR_2"/>
    <property type="match status" value="1"/>
</dbReference>
<dbReference type="GO" id="GO:0003700">
    <property type="term" value="F:DNA-binding transcription factor activity"/>
    <property type="evidence" value="ECO:0007669"/>
    <property type="project" value="InterPro"/>
</dbReference>
<evidence type="ECO:0000256" key="2">
    <source>
        <dbReference type="SAM" id="Coils"/>
    </source>
</evidence>
<dbReference type="PANTHER" id="PTHR30204">
    <property type="entry name" value="REDOX-CYCLING DRUG-SENSING TRANSCRIPTIONAL ACTIVATOR SOXR"/>
    <property type="match status" value="1"/>
</dbReference>
<sequence length="126" mass="15210">MMISEVSEKFGIPQNTLRYYERIELIPRVNRNKSGIRDYNEVDCNWVEYIKAMRDAGVPIEVLIEYVSLYQKGDDTIEARIQLITDQRQLLQKRVEDMQKTLERLDNKLQWMNEEYVQRKKTPCHR</sequence>
<dbReference type="SMART" id="SM00422">
    <property type="entry name" value="HTH_MERR"/>
    <property type="match status" value="1"/>
</dbReference>
<dbReference type="STRING" id="112901.SAMN04488500_103148"/>
<protein>
    <submittedName>
        <fullName evidence="4">Transcriptional regulator, MerR family</fullName>
    </submittedName>
</protein>
<dbReference type="InterPro" id="IPR009061">
    <property type="entry name" value="DNA-bd_dom_put_sf"/>
</dbReference>
<evidence type="ECO:0000313" key="5">
    <source>
        <dbReference type="Proteomes" id="UP000192738"/>
    </source>
</evidence>
<name>A0A1W1ZAW1_9FIRM</name>
<organism evidence="4 5">
    <name type="scientific">Sporomusa malonica</name>
    <dbReference type="NCBI Taxonomy" id="112901"/>
    <lineage>
        <taxon>Bacteria</taxon>
        <taxon>Bacillati</taxon>
        <taxon>Bacillota</taxon>
        <taxon>Negativicutes</taxon>
        <taxon>Selenomonadales</taxon>
        <taxon>Sporomusaceae</taxon>
        <taxon>Sporomusa</taxon>
    </lineage>
</organism>
<dbReference type="AlphaFoldDB" id="A0A1W1ZAW1"/>